<dbReference type="Proteomes" id="UP001596549">
    <property type="component" value="Unassembled WGS sequence"/>
</dbReference>
<dbReference type="PROSITE" id="PS50995">
    <property type="entry name" value="HTH_MARR_2"/>
    <property type="match status" value="1"/>
</dbReference>
<dbReference type="SUPFAM" id="SSF46785">
    <property type="entry name" value="Winged helix' DNA-binding domain"/>
    <property type="match status" value="1"/>
</dbReference>
<keyword evidence="1" id="KW-0805">Transcription regulation</keyword>
<keyword evidence="6" id="KW-1185">Reference proteome</keyword>
<dbReference type="InterPro" id="IPR036390">
    <property type="entry name" value="WH_DNA-bd_sf"/>
</dbReference>
<evidence type="ECO:0000259" key="4">
    <source>
        <dbReference type="PROSITE" id="PS50995"/>
    </source>
</evidence>
<accession>A0ABW2NV24</accession>
<keyword evidence="2" id="KW-0238">DNA-binding</keyword>
<reference evidence="6" key="1">
    <citation type="journal article" date="2019" name="Int. J. Syst. Evol. Microbiol.">
        <title>The Global Catalogue of Microorganisms (GCM) 10K type strain sequencing project: providing services to taxonomists for standard genome sequencing and annotation.</title>
        <authorList>
            <consortium name="The Broad Institute Genomics Platform"/>
            <consortium name="The Broad Institute Genome Sequencing Center for Infectious Disease"/>
            <person name="Wu L."/>
            <person name="Ma J."/>
        </authorList>
    </citation>
    <scope>NUCLEOTIDE SEQUENCE [LARGE SCALE GENOMIC DNA]</scope>
    <source>
        <strain evidence="6">NBRC 106396</strain>
    </source>
</reference>
<dbReference type="PANTHER" id="PTHR42756:SF1">
    <property type="entry name" value="TRANSCRIPTIONAL REPRESSOR OF EMRAB OPERON"/>
    <property type="match status" value="1"/>
</dbReference>
<dbReference type="InterPro" id="IPR036388">
    <property type="entry name" value="WH-like_DNA-bd_sf"/>
</dbReference>
<sequence>MGEKYLEDCLYFNVNRMSRAITRLAEKCFKDTGLSPTLAFMLMVANNKPGISQTELGAELHIAPSTITRFVDKLVSQQLIERKANRTKALIYPTDKGLALQQALQHAWNDLQGACSEYLGEKNSQELTALLSHAGDVLEEKN</sequence>
<dbReference type="Pfam" id="PF01047">
    <property type="entry name" value="MarR"/>
    <property type="match status" value="1"/>
</dbReference>
<protein>
    <submittedName>
        <fullName evidence="5">MarR family winged helix-turn-helix transcriptional regulator</fullName>
    </submittedName>
</protein>
<evidence type="ECO:0000256" key="3">
    <source>
        <dbReference type="ARBA" id="ARBA00023163"/>
    </source>
</evidence>
<gene>
    <name evidence="5" type="ORF">ACFQPF_12525</name>
</gene>
<organism evidence="5 6">
    <name type="scientific">Fictibacillus iocasae</name>
    <dbReference type="NCBI Taxonomy" id="2715437"/>
    <lineage>
        <taxon>Bacteria</taxon>
        <taxon>Bacillati</taxon>
        <taxon>Bacillota</taxon>
        <taxon>Bacilli</taxon>
        <taxon>Bacillales</taxon>
        <taxon>Fictibacillaceae</taxon>
        <taxon>Fictibacillus</taxon>
    </lineage>
</organism>
<dbReference type="Gene3D" id="1.10.10.10">
    <property type="entry name" value="Winged helix-like DNA-binding domain superfamily/Winged helix DNA-binding domain"/>
    <property type="match status" value="1"/>
</dbReference>
<dbReference type="InterPro" id="IPR000835">
    <property type="entry name" value="HTH_MarR-typ"/>
</dbReference>
<comment type="caution">
    <text evidence="5">The sequence shown here is derived from an EMBL/GenBank/DDBJ whole genome shotgun (WGS) entry which is preliminary data.</text>
</comment>
<dbReference type="PANTHER" id="PTHR42756">
    <property type="entry name" value="TRANSCRIPTIONAL REGULATOR, MARR"/>
    <property type="match status" value="1"/>
</dbReference>
<keyword evidence="3" id="KW-0804">Transcription</keyword>
<proteinExistence type="predicted"/>
<evidence type="ECO:0000313" key="6">
    <source>
        <dbReference type="Proteomes" id="UP001596549"/>
    </source>
</evidence>
<name>A0ABW2NV24_9BACL</name>
<feature type="domain" description="HTH marR-type" evidence="4">
    <location>
        <begin position="7"/>
        <end position="139"/>
    </location>
</feature>
<evidence type="ECO:0000256" key="1">
    <source>
        <dbReference type="ARBA" id="ARBA00023015"/>
    </source>
</evidence>
<dbReference type="RefSeq" id="WP_379750077.1">
    <property type="nucleotide sequence ID" value="NZ_JBHTCP010000042.1"/>
</dbReference>
<evidence type="ECO:0000256" key="2">
    <source>
        <dbReference type="ARBA" id="ARBA00023125"/>
    </source>
</evidence>
<dbReference type="EMBL" id="JBHTCP010000042">
    <property type="protein sequence ID" value="MFC7372496.1"/>
    <property type="molecule type" value="Genomic_DNA"/>
</dbReference>
<dbReference type="SMART" id="SM00347">
    <property type="entry name" value="HTH_MARR"/>
    <property type="match status" value="1"/>
</dbReference>
<evidence type="ECO:0000313" key="5">
    <source>
        <dbReference type="EMBL" id="MFC7372496.1"/>
    </source>
</evidence>